<dbReference type="InterPro" id="IPR001841">
    <property type="entry name" value="Znf_RING"/>
</dbReference>
<dbReference type="EMBL" id="KY457233">
    <property type="protein sequence ID" value="ATY70222.1"/>
    <property type="molecule type" value="Genomic_DNA"/>
</dbReference>
<dbReference type="GO" id="GO:0008270">
    <property type="term" value="F:zinc ion binding"/>
    <property type="evidence" value="ECO:0007669"/>
    <property type="project" value="UniProtKB-KW"/>
</dbReference>
<accession>A0A2H4T2R9</accession>
<feature type="region of interest" description="Disordered" evidence="2">
    <location>
        <begin position="133"/>
        <end position="157"/>
    </location>
</feature>
<dbReference type="KEGG" id="vg:41701444"/>
<keyword evidence="1 4" id="KW-0863">Zinc-finger</keyword>
<sequence>MSSRNLMVFDYSSSSEDEIGIIEKYKNTFNTKYNSSAIPELNIQQDSNVDQPSSSLNAKLSEAQEYIKRIRKAQKDRDHVLHLKRLIYKHTQTIAQLKKDVFIASRELQERGQIVESSYNDLLSISFDGQPIENSPTGEVENSPTTEVGRTLEERRDSEKKHPFELLYKYKTQCPICLEDKPGSEMIFSHDCVHSVCKECTTQLSNNHCPVCRVQRRSLYCIEIVHSLYILKMYNAEYMTRAPDNYADDFYDDVFYENIVITDSDSDYEPITNRRPRRGRRQYVL</sequence>
<dbReference type="Proteomes" id="UP000289333">
    <property type="component" value="Segment"/>
</dbReference>
<protein>
    <submittedName>
        <fullName evidence="4">Putative C3HC4 type zinc-finger protein</fullName>
    </submittedName>
</protein>
<evidence type="ECO:0000313" key="5">
    <source>
        <dbReference type="Proteomes" id="UP000289333"/>
    </source>
</evidence>
<dbReference type="InterPro" id="IPR013083">
    <property type="entry name" value="Znf_RING/FYVE/PHD"/>
</dbReference>
<organism evidence="4">
    <name type="scientific">Tomelloso virus</name>
    <dbReference type="NCBI Taxonomy" id="2053981"/>
    <lineage>
        <taxon>Viruses</taxon>
        <taxon>Viruses incertae sedis</taxon>
        <taxon>Naldaviricetes</taxon>
        <taxon>Lefavirales</taxon>
        <taxon>Nudiviridae</taxon>
        <taxon>Alphanudivirus</taxon>
        <taxon>Alphanudivirus alterdromelanogasteris</taxon>
    </lineage>
</organism>
<dbReference type="SUPFAM" id="SSF57850">
    <property type="entry name" value="RING/U-box"/>
    <property type="match status" value="1"/>
</dbReference>
<keyword evidence="1 4" id="KW-0862">Zinc</keyword>
<evidence type="ECO:0000256" key="1">
    <source>
        <dbReference type="PROSITE-ProRule" id="PRU00175"/>
    </source>
</evidence>
<feature type="compositionally biased region" description="Polar residues" evidence="2">
    <location>
        <begin position="133"/>
        <end position="148"/>
    </location>
</feature>
<evidence type="ECO:0000313" key="4">
    <source>
        <dbReference type="EMBL" id="ATY70222.1"/>
    </source>
</evidence>
<keyword evidence="1 4" id="KW-0479">Metal-binding</keyword>
<keyword evidence="5" id="KW-1185">Reference proteome</keyword>
<evidence type="ECO:0000256" key="2">
    <source>
        <dbReference type="SAM" id="MobiDB-lite"/>
    </source>
</evidence>
<dbReference type="Gene3D" id="3.30.40.10">
    <property type="entry name" value="Zinc/RING finger domain, C3HC4 (zinc finger)"/>
    <property type="match status" value="1"/>
</dbReference>
<evidence type="ECO:0000259" key="3">
    <source>
        <dbReference type="PROSITE" id="PS50089"/>
    </source>
</evidence>
<dbReference type="GeneID" id="41701444"/>
<reference evidence="4" key="1">
    <citation type="journal article" date="2021" name="Virus">
        <title>The discovery, distribution and diversity of DNA viruses associated with Drosophila melanogaster in Europe.</title>
        <authorList>
            <person name="Wallace M.A."/>
            <person name="Coffman K.A."/>
            <person name="Gilbert C."/>
            <person name="Ravindran S."/>
            <person name="Albery G.F."/>
            <person name="Abbott J."/>
            <person name="Argyridou E."/>
            <person name="Bellosta P."/>
            <person name="Betancourt A.J."/>
            <person name="Colinet H."/>
            <person name="Eric K."/>
            <person name="Glaser-Schmitt A."/>
            <person name="Grath S."/>
            <person name="Jelic M."/>
            <person name="Kankare M."/>
            <person name="Kozeretska I."/>
            <person name="Loeschcke V."/>
            <person name="Montchamp-Moreau C."/>
            <person name="Ometto L."/>
            <person name="Onder B.S."/>
            <person name="Orengo D.J."/>
            <person name="Parsch J."/>
            <person name="Pascual M."/>
            <person name="Patenkovic A."/>
            <person name="Puerma E."/>
            <person name="Ritchie M.G."/>
            <person name="Rota-Stabelli O."/>
            <person name="Schou M.F."/>
            <person name="Serga S.V."/>
            <person name="Stamenkovic-Radak M."/>
            <person name="Tanaskovic M."/>
            <person name="Veselinovic M.S."/>
            <person name="Vieira J."/>
            <person name="Vieira C.P."/>
            <person name="Kapun M."/>
            <person name="Flatt T."/>
            <person name="Gonzalez J."/>
            <person name="Staubach F."/>
            <person name="Obbard D.J."/>
        </authorList>
    </citation>
    <scope>NUCLEOTIDE SEQUENCE</scope>
    <source>
        <strain evidence="4">DrosEU28 Tomelloso 2015</strain>
    </source>
</reference>
<feature type="domain" description="RING-type" evidence="3">
    <location>
        <begin position="174"/>
        <end position="213"/>
    </location>
</feature>
<name>A0A2H4T2R9_9VIRU</name>
<proteinExistence type="predicted"/>
<dbReference type="PROSITE" id="PS50089">
    <property type="entry name" value="ZF_RING_2"/>
    <property type="match status" value="1"/>
</dbReference>
<dbReference type="RefSeq" id="YP_009553437.1">
    <property type="nucleotide sequence ID" value="NC_040789.1"/>
</dbReference>